<keyword evidence="7 10" id="KW-0472">Membrane</keyword>
<dbReference type="HAMAP" id="MF_00920">
    <property type="entry name" value="FtsY"/>
    <property type="match status" value="1"/>
</dbReference>
<keyword evidence="3 10" id="KW-0963">Cytoplasm</keyword>
<keyword evidence="6 10" id="KW-0342">GTP-binding</keyword>
<proteinExistence type="inferred from homology"/>
<reference evidence="13 14" key="1">
    <citation type="submission" date="2023-10" db="EMBL/GenBank/DDBJ databases">
        <title>Novel methanotroph of the genus Methylocapsa from a subarctic wetland.</title>
        <authorList>
            <person name="Belova S.E."/>
            <person name="Oshkin I.Y."/>
            <person name="Miroshnikov K."/>
            <person name="Dedysh S.N."/>
        </authorList>
    </citation>
    <scope>NUCLEOTIDE SEQUENCE [LARGE SCALE GENOMIC DNA]</scope>
    <source>
        <strain evidence="13 14">RX1</strain>
    </source>
</reference>
<evidence type="ECO:0000256" key="5">
    <source>
        <dbReference type="ARBA" id="ARBA00022801"/>
    </source>
</evidence>
<feature type="binding site" evidence="10">
    <location>
        <begin position="212"/>
        <end position="219"/>
    </location>
    <ligand>
        <name>GTP</name>
        <dbReference type="ChEBI" id="CHEBI:37565"/>
    </ligand>
</feature>
<evidence type="ECO:0000313" key="13">
    <source>
        <dbReference type="EMBL" id="WOJ91057.1"/>
    </source>
</evidence>
<dbReference type="CDD" id="cd17874">
    <property type="entry name" value="FtsY"/>
    <property type="match status" value="1"/>
</dbReference>
<evidence type="ECO:0000259" key="12">
    <source>
        <dbReference type="PROSITE" id="PS00300"/>
    </source>
</evidence>
<dbReference type="InterPro" id="IPR042101">
    <property type="entry name" value="SRP54_N_sf"/>
</dbReference>
<accession>A0ABZ0HUW2</accession>
<keyword evidence="2 10" id="KW-1003">Cell membrane</keyword>
<name>A0ABZ0HUW2_9HYPH</name>
<sequence length="409" mass="44099">MVTQENDAATKPKQSLFRRVFGRKETPDERPETQSAEPATPTPDESLQVEILETEILQAEDLDAGGLGLAAAQVEREDQPDAEIQPEIAPRAAPPGEPPAPMQKRSWWARLREGLARSSNSIGSGLIAIFTKRKLDESMLDDLEDVLIRADLGVATAARIAKIVGKGRYDRNVEVDEVKAILAAEVERVLSPYARPLEIDAEKKPYVILVVGVNGSGKTTTIGKIAAKFSAEGRRVLLAAGDTFRAAAIEQLMIWGQRLHCPVISREQGADASALAFDAIKAAQERGDDVVLMDTAGRLQNRTELMAELEKIIRVMKKVDATAPHAVLLVLDATVGQNAMSQVEIFGRVAGVTGLVMTKLDGTARGGILVAIADKFQLPVHFIGIGETADDLEAFTARDFARAIAGIED</sequence>
<dbReference type="InterPro" id="IPR003593">
    <property type="entry name" value="AAA+_ATPase"/>
</dbReference>
<evidence type="ECO:0000313" key="14">
    <source>
        <dbReference type="Proteomes" id="UP001626536"/>
    </source>
</evidence>
<feature type="region of interest" description="Disordered" evidence="11">
    <location>
        <begin position="1"/>
        <end position="47"/>
    </location>
</feature>
<dbReference type="Pfam" id="PF00448">
    <property type="entry name" value="SRP54"/>
    <property type="match status" value="1"/>
</dbReference>
<gene>
    <name evidence="10 13" type="primary">ftsY</name>
    <name evidence="13" type="ORF">RZS28_07180</name>
</gene>
<dbReference type="Gene3D" id="1.20.120.140">
    <property type="entry name" value="Signal recognition particle SRP54, nucleotide-binding domain"/>
    <property type="match status" value="1"/>
</dbReference>
<comment type="catalytic activity">
    <reaction evidence="9 10">
        <text>GTP + H2O = GDP + phosphate + H(+)</text>
        <dbReference type="Rhea" id="RHEA:19669"/>
        <dbReference type="ChEBI" id="CHEBI:15377"/>
        <dbReference type="ChEBI" id="CHEBI:15378"/>
        <dbReference type="ChEBI" id="CHEBI:37565"/>
        <dbReference type="ChEBI" id="CHEBI:43474"/>
        <dbReference type="ChEBI" id="CHEBI:58189"/>
        <dbReference type="EC" id="3.6.5.4"/>
    </reaction>
</comment>
<dbReference type="PANTHER" id="PTHR43134">
    <property type="entry name" value="SIGNAL RECOGNITION PARTICLE RECEPTOR SUBUNIT ALPHA"/>
    <property type="match status" value="1"/>
</dbReference>
<dbReference type="PANTHER" id="PTHR43134:SF1">
    <property type="entry name" value="SIGNAL RECOGNITION PARTICLE RECEPTOR SUBUNIT ALPHA"/>
    <property type="match status" value="1"/>
</dbReference>
<feature type="binding site" evidence="10">
    <location>
        <begin position="294"/>
        <end position="298"/>
    </location>
    <ligand>
        <name>GTP</name>
        <dbReference type="ChEBI" id="CHEBI:37565"/>
    </ligand>
</feature>
<evidence type="ECO:0000256" key="7">
    <source>
        <dbReference type="ARBA" id="ARBA00023136"/>
    </source>
</evidence>
<organism evidence="13 14">
    <name type="scientific">Methylocapsa polymorpha</name>
    <dbReference type="NCBI Taxonomy" id="3080828"/>
    <lineage>
        <taxon>Bacteria</taxon>
        <taxon>Pseudomonadati</taxon>
        <taxon>Pseudomonadota</taxon>
        <taxon>Alphaproteobacteria</taxon>
        <taxon>Hyphomicrobiales</taxon>
        <taxon>Beijerinckiaceae</taxon>
        <taxon>Methylocapsa</taxon>
    </lineage>
</organism>
<dbReference type="EMBL" id="CP136862">
    <property type="protein sequence ID" value="WOJ91057.1"/>
    <property type="molecule type" value="Genomic_DNA"/>
</dbReference>
<dbReference type="PROSITE" id="PS00300">
    <property type="entry name" value="SRP54"/>
    <property type="match status" value="1"/>
</dbReference>
<dbReference type="InterPro" id="IPR013822">
    <property type="entry name" value="Signal_recog_particl_SRP54_hlx"/>
</dbReference>
<dbReference type="Gene3D" id="3.40.50.300">
    <property type="entry name" value="P-loop containing nucleotide triphosphate hydrolases"/>
    <property type="match status" value="1"/>
</dbReference>
<comment type="similarity">
    <text evidence="10">Belongs to the GTP-binding SRP family. FtsY subfamily.</text>
</comment>
<evidence type="ECO:0000256" key="4">
    <source>
        <dbReference type="ARBA" id="ARBA00022741"/>
    </source>
</evidence>
<comment type="function">
    <text evidence="10">Involved in targeting and insertion of nascent membrane proteins into the cytoplasmic membrane. Acts as a receptor for the complex formed by the signal recognition particle (SRP) and the ribosome-nascent chain (RNC). Interaction with SRP-RNC leads to the transfer of the RNC complex to the Sec translocase for insertion into the membrane, the hydrolysis of GTP by both Ffh and FtsY, and the dissociation of the SRP-FtsY complex into the individual components.</text>
</comment>
<evidence type="ECO:0000256" key="1">
    <source>
        <dbReference type="ARBA" id="ARBA00004515"/>
    </source>
</evidence>
<evidence type="ECO:0000256" key="2">
    <source>
        <dbReference type="ARBA" id="ARBA00022475"/>
    </source>
</evidence>
<feature type="domain" description="SRP54-type proteins GTP-binding" evidence="12">
    <location>
        <begin position="379"/>
        <end position="392"/>
    </location>
</feature>
<feature type="binding site" evidence="10">
    <location>
        <begin position="358"/>
        <end position="361"/>
    </location>
    <ligand>
        <name>GTP</name>
        <dbReference type="ChEBI" id="CHEBI:37565"/>
    </ligand>
</feature>
<keyword evidence="4 10" id="KW-0547">Nucleotide-binding</keyword>
<evidence type="ECO:0000256" key="9">
    <source>
        <dbReference type="ARBA" id="ARBA00048027"/>
    </source>
</evidence>
<feature type="compositionally biased region" description="Basic and acidic residues" evidence="11">
    <location>
        <begin position="22"/>
        <end position="32"/>
    </location>
</feature>
<protein>
    <recommendedName>
        <fullName evidence="10">Signal recognition particle receptor FtsY</fullName>
        <shortName evidence="10">SRP receptor</shortName>
        <ecNumber evidence="10">3.6.5.4</ecNumber>
    </recommendedName>
</protein>
<keyword evidence="8 10" id="KW-0675">Receptor</keyword>
<dbReference type="EC" id="3.6.5.4" evidence="10"/>
<dbReference type="InterPro" id="IPR027417">
    <property type="entry name" value="P-loop_NTPase"/>
</dbReference>
<dbReference type="InterPro" id="IPR000897">
    <property type="entry name" value="SRP54_GTPase_dom"/>
</dbReference>
<dbReference type="Proteomes" id="UP001626536">
    <property type="component" value="Chromosome"/>
</dbReference>
<evidence type="ECO:0000256" key="6">
    <source>
        <dbReference type="ARBA" id="ARBA00023134"/>
    </source>
</evidence>
<dbReference type="InterPro" id="IPR004390">
    <property type="entry name" value="SR_rcpt_FtsY"/>
</dbReference>
<evidence type="ECO:0000256" key="11">
    <source>
        <dbReference type="SAM" id="MobiDB-lite"/>
    </source>
</evidence>
<dbReference type="SMART" id="SM00963">
    <property type="entry name" value="SRP54_N"/>
    <property type="match status" value="1"/>
</dbReference>
<evidence type="ECO:0000256" key="10">
    <source>
        <dbReference type="HAMAP-Rule" id="MF_00920"/>
    </source>
</evidence>
<comment type="subcellular location">
    <subcellularLocation>
        <location evidence="1">Cell inner membrane</location>
        <topology evidence="1">Peripheral membrane protein</topology>
        <orientation evidence="1">Cytoplasmic side</orientation>
    </subcellularLocation>
    <subcellularLocation>
        <location evidence="10">Cell membrane</location>
        <topology evidence="10">Peripheral membrane protein</topology>
        <orientation evidence="10">Cytoplasmic side</orientation>
    </subcellularLocation>
    <subcellularLocation>
        <location evidence="10">Cytoplasm</location>
    </subcellularLocation>
</comment>
<comment type="subunit">
    <text evidence="10">Part of the signal recognition particle protein translocation system, which is composed of SRP and FtsY. SRP is a ribonucleoprotein composed of Ffh and a 4.5S RNA molecule.</text>
</comment>
<dbReference type="Pfam" id="PF02881">
    <property type="entry name" value="SRP54_N"/>
    <property type="match status" value="1"/>
</dbReference>
<dbReference type="NCBIfam" id="TIGR00064">
    <property type="entry name" value="ftsY"/>
    <property type="match status" value="1"/>
</dbReference>
<dbReference type="SUPFAM" id="SSF52540">
    <property type="entry name" value="P-loop containing nucleoside triphosphate hydrolases"/>
    <property type="match status" value="1"/>
</dbReference>
<evidence type="ECO:0000256" key="3">
    <source>
        <dbReference type="ARBA" id="ARBA00022490"/>
    </source>
</evidence>
<dbReference type="RefSeq" id="WP_407340646.1">
    <property type="nucleotide sequence ID" value="NZ_CP136862.1"/>
</dbReference>
<keyword evidence="5 10" id="KW-0378">Hydrolase</keyword>
<dbReference type="SUPFAM" id="SSF47364">
    <property type="entry name" value="Domain of the SRP/SRP receptor G-proteins"/>
    <property type="match status" value="1"/>
</dbReference>
<evidence type="ECO:0000256" key="8">
    <source>
        <dbReference type="ARBA" id="ARBA00023170"/>
    </source>
</evidence>
<dbReference type="SMART" id="SM00962">
    <property type="entry name" value="SRP54"/>
    <property type="match status" value="1"/>
</dbReference>
<keyword evidence="14" id="KW-1185">Reference proteome</keyword>
<dbReference type="InterPro" id="IPR036225">
    <property type="entry name" value="SRP/SRP_N"/>
</dbReference>
<dbReference type="SMART" id="SM00382">
    <property type="entry name" value="AAA"/>
    <property type="match status" value="1"/>
</dbReference>